<keyword evidence="1" id="KW-0805">Transcription regulation</keyword>
<dbReference type="PANTHER" id="PTHR46796:SF6">
    <property type="entry name" value="ARAC SUBFAMILY"/>
    <property type="match status" value="1"/>
</dbReference>
<protein>
    <submittedName>
        <fullName evidence="5">AraC-like DNA-binding protein</fullName>
    </submittedName>
</protein>
<dbReference type="InterPro" id="IPR009057">
    <property type="entry name" value="Homeodomain-like_sf"/>
</dbReference>
<evidence type="ECO:0000256" key="1">
    <source>
        <dbReference type="ARBA" id="ARBA00023015"/>
    </source>
</evidence>
<dbReference type="SMART" id="SM00342">
    <property type="entry name" value="HTH_ARAC"/>
    <property type="match status" value="1"/>
</dbReference>
<dbReference type="GO" id="GO:0043565">
    <property type="term" value="F:sequence-specific DNA binding"/>
    <property type="evidence" value="ECO:0007669"/>
    <property type="project" value="InterPro"/>
</dbReference>
<dbReference type="InterPro" id="IPR050204">
    <property type="entry name" value="AraC_XylS_family_regulators"/>
</dbReference>
<dbReference type="InterPro" id="IPR018060">
    <property type="entry name" value="HTH_AraC"/>
</dbReference>
<dbReference type="PROSITE" id="PS00041">
    <property type="entry name" value="HTH_ARAC_FAMILY_1"/>
    <property type="match status" value="1"/>
</dbReference>
<organism evidence="5 6">
    <name type="scientific">Kribbella caucasensis</name>
    <dbReference type="NCBI Taxonomy" id="2512215"/>
    <lineage>
        <taxon>Bacteria</taxon>
        <taxon>Bacillati</taxon>
        <taxon>Actinomycetota</taxon>
        <taxon>Actinomycetes</taxon>
        <taxon>Propionibacteriales</taxon>
        <taxon>Kribbellaceae</taxon>
        <taxon>Kribbella</taxon>
    </lineage>
</organism>
<dbReference type="AlphaFoldDB" id="A0A4R6KCY2"/>
<feature type="domain" description="HTH araC/xylS-type" evidence="4">
    <location>
        <begin position="195"/>
        <end position="292"/>
    </location>
</feature>
<dbReference type="GO" id="GO:0003700">
    <property type="term" value="F:DNA-binding transcription factor activity"/>
    <property type="evidence" value="ECO:0007669"/>
    <property type="project" value="InterPro"/>
</dbReference>
<comment type="caution">
    <text evidence="5">The sequence shown here is derived from an EMBL/GenBank/DDBJ whole genome shotgun (WGS) entry which is preliminary data.</text>
</comment>
<accession>A0A4R6KCY2</accession>
<evidence type="ECO:0000256" key="2">
    <source>
        <dbReference type="ARBA" id="ARBA00023125"/>
    </source>
</evidence>
<reference evidence="5 6" key="1">
    <citation type="submission" date="2019-03" db="EMBL/GenBank/DDBJ databases">
        <title>Genomic Encyclopedia of Type Strains, Phase III (KMG-III): the genomes of soil and plant-associated and newly described type strains.</title>
        <authorList>
            <person name="Whitman W."/>
        </authorList>
    </citation>
    <scope>NUCLEOTIDE SEQUENCE [LARGE SCALE GENOMIC DNA]</scope>
    <source>
        <strain evidence="5 6">VKM Ac-2527</strain>
    </source>
</reference>
<sequence length="308" mass="32863">MAGWAEACSSAFVPLRVRSASLSFTASLQQHVLSPEVSLTRVASTASEVYRSDQVIAQHPSDDVLVSLHRSGSGSVVQHGRQATLRGGSAALYDASSPYTLTFPGRMSEIVLQLPRRALPGCRGALADLTARPLPEGGPLHALTALAASVEPDPAVSGRIEDAAVADAMISLLTALVASETAFNAPPIDSHVLATALRRFIDEHLTDPRLSPAYVAQAHHVSLRLVQKLFAADDDSPAAYIRRRRLESARRLLLSGEPVARAARLSGFSDPDTFCRAFKREFGRSPSSLRHLTTSARVAANPPRRAAP</sequence>
<keyword evidence="3" id="KW-0804">Transcription</keyword>
<dbReference type="Pfam" id="PF14525">
    <property type="entry name" value="AraC_binding_2"/>
    <property type="match status" value="1"/>
</dbReference>
<evidence type="ECO:0000313" key="6">
    <source>
        <dbReference type="Proteomes" id="UP000295388"/>
    </source>
</evidence>
<dbReference type="Gene3D" id="1.10.10.60">
    <property type="entry name" value="Homeodomain-like"/>
    <property type="match status" value="1"/>
</dbReference>
<keyword evidence="6" id="KW-1185">Reference proteome</keyword>
<dbReference type="SUPFAM" id="SSF46689">
    <property type="entry name" value="Homeodomain-like"/>
    <property type="match status" value="1"/>
</dbReference>
<gene>
    <name evidence="5" type="ORF">EV643_108330</name>
</gene>
<evidence type="ECO:0000256" key="3">
    <source>
        <dbReference type="ARBA" id="ARBA00023163"/>
    </source>
</evidence>
<dbReference type="PANTHER" id="PTHR46796">
    <property type="entry name" value="HTH-TYPE TRANSCRIPTIONAL ACTIVATOR RHAS-RELATED"/>
    <property type="match status" value="1"/>
</dbReference>
<dbReference type="EMBL" id="SNWQ01000008">
    <property type="protein sequence ID" value="TDO48013.1"/>
    <property type="molecule type" value="Genomic_DNA"/>
</dbReference>
<dbReference type="Pfam" id="PF12833">
    <property type="entry name" value="HTH_18"/>
    <property type="match status" value="1"/>
</dbReference>
<dbReference type="InterPro" id="IPR018062">
    <property type="entry name" value="HTH_AraC-typ_CS"/>
</dbReference>
<evidence type="ECO:0000259" key="4">
    <source>
        <dbReference type="PROSITE" id="PS01124"/>
    </source>
</evidence>
<dbReference type="PROSITE" id="PS01124">
    <property type="entry name" value="HTH_ARAC_FAMILY_2"/>
    <property type="match status" value="1"/>
</dbReference>
<name>A0A4R6KCY2_9ACTN</name>
<dbReference type="InterPro" id="IPR035418">
    <property type="entry name" value="AraC-bd_2"/>
</dbReference>
<keyword evidence="2 5" id="KW-0238">DNA-binding</keyword>
<evidence type="ECO:0000313" key="5">
    <source>
        <dbReference type="EMBL" id="TDO48013.1"/>
    </source>
</evidence>
<proteinExistence type="predicted"/>
<dbReference type="Proteomes" id="UP000295388">
    <property type="component" value="Unassembled WGS sequence"/>
</dbReference>